<name>A0A1H2A0G6_9ACTN</name>
<dbReference type="STRING" id="546871.SAMN04488543_4133"/>
<dbReference type="PANTHER" id="PTHR43252">
    <property type="entry name" value="TRANSCRIPTIONAL REGULATOR YQJI"/>
    <property type="match status" value="1"/>
</dbReference>
<dbReference type="AlphaFoldDB" id="A0A1H2A0G6"/>
<dbReference type="InterPro" id="IPR005149">
    <property type="entry name" value="Tscrpt_reg_PadR_N"/>
</dbReference>
<dbReference type="Proteomes" id="UP000199092">
    <property type="component" value="Chromosome I"/>
</dbReference>
<evidence type="ECO:0000259" key="2">
    <source>
        <dbReference type="Pfam" id="PF03551"/>
    </source>
</evidence>
<dbReference type="PANTHER" id="PTHR43252:SF7">
    <property type="entry name" value="TRANSCRIPTIONAL REGULATOR YQJI"/>
    <property type="match status" value="1"/>
</dbReference>
<dbReference type="EMBL" id="LT629749">
    <property type="protein sequence ID" value="SDT39444.1"/>
    <property type="molecule type" value="Genomic_DNA"/>
</dbReference>
<sequence length="214" mass="23593">MSSIRLFVLDALARRGDMHGHQLRLLAEEEHVHLWTDISVGALYGALKRLAAEGLLAEVRTEREGSYPERQVYGITEAGRESLAALQAAALEHVVLKPDPFDLALSRPDPDRLDGLADALDARLSTLHALLAESRARTARARPYLSVGETHALLHREHRIRAEIGWHESLVAAVPEIVADERVRALRPDALPTAEDLAARRRATPDTPPEGHHA</sequence>
<dbReference type="InterPro" id="IPR036388">
    <property type="entry name" value="WH-like_DNA-bd_sf"/>
</dbReference>
<dbReference type="InterPro" id="IPR036390">
    <property type="entry name" value="WH_DNA-bd_sf"/>
</dbReference>
<protein>
    <submittedName>
        <fullName evidence="3">Transcriptional regulator PadR-like family protein</fullName>
    </submittedName>
</protein>
<accession>A0A1H2A0G6</accession>
<gene>
    <name evidence="3" type="ORF">SAMN04488543_4133</name>
</gene>
<dbReference type="SUPFAM" id="SSF46785">
    <property type="entry name" value="Winged helix' DNA-binding domain"/>
    <property type="match status" value="1"/>
</dbReference>
<dbReference type="Gene3D" id="1.10.10.10">
    <property type="entry name" value="Winged helix-like DNA-binding domain superfamily/Winged helix DNA-binding domain"/>
    <property type="match status" value="1"/>
</dbReference>
<feature type="domain" description="Transcription regulator PadR N-terminal" evidence="2">
    <location>
        <begin position="9"/>
        <end position="84"/>
    </location>
</feature>
<dbReference type="RefSeq" id="WP_197677120.1">
    <property type="nucleotide sequence ID" value="NZ_LT629749.1"/>
</dbReference>
<organism evidence="3 4">
    <name type="scientific">Friedmanniella luteola</name>
    <dbReference type="NCBI Taxonomy" id="546871"/>
    <lineage>
        <taxon>Bacteria</taxon>
        <taxon>Bacillati</taxon>
        <taxon>Actinomycetota</taxon>
        <taxon>Actinomycetes</taxon>
        <taxon>Propionibacteriales</taxon>
        <taxon>Nocardioidaceae</taxon>
        <taxon>Friedmanniella</taxon>
    </lineage>
</organism>
<feature type="region of interest" description="Disordered" evidence="1">
    <location>
        <begin position="194"/>
        <end position="214"/>
    </location>
</feature>
<evidence type="ECO:0000313" key="4">
    <source>
        <dbReference type="Proteomes" id="UP000199092"/>
    </source>
</evidence>
<evidence type="ECO:0000313" key="3">
    <source>
        <dbReference type="EMBL" id="SDT39444.1"/>
    </source>
</evidence>
<dbReference type="Pfam" id="PF03551">
    <property type="entry name" value="PadR"/>
    <property type="match status" value="1"/>
</dbReference>
<proteinExistence type="predicted"/>
<reference evidence="3 4" key="1">
    <citation type="submission" date="2016-10" db="EMBL/GenBank/DDBJ databases">
        <authorList>
            <person name="de Groot N.N."/>
        </authorList>
    </citation>
    <scope>NUCLEOTIDE SEQUENCE [LARGE SCALE GENOMIC DNA]</scope>
    <source>
        <strain evidence="3 4">DSM 21741</strain>
    </source>
</reference>
<keyword evidence="4" id="KW-1185">Reference proteome</keyword>
<evidence type="ECO:0000256" key="1">
    <source>
        <dbReference type="SAM" id="MobiDB-lite"/>
    </source>
</evidence>